<keyword evidence="2" id="KW-1185">Reference proteome</keyword>
<reference evidence="1 2" key="1">
    <citation type="journal article" date="2014" name="J. Gen. Virol.">
        <title>Novel gammaherpesvirus functions encoded by bovine herpesvirus 6 (bovine lymphotropic virus).</title>
        <authorList>
            <person name="Jia J."/>
            <person name="Delhon G."/>
            <person name="Tulman E.R."/>
            <person name="Diel D.G."/>
            <person name="Osorio F.A."/>
            <person name="Wen X."/>
            <person name="Kutish G.F."/>
            <person name="Rock D.L."/>
        </authorList>
    </citation>
    <scope>NUCLEOTIDE SEQUENCE [LARGE SCALE GENOMIC DNA]</scope>
    <source>
        <strain evidence="1">Pennsylvania 47</strain>
    </source>
</reference>
<proteinExistence type="predicted"/>
<organism evidence="1 2">
    <name type="scientific">Bovine gammaherpesvirus 6</name>
    <dbReference type="NCBI Taxonomy" id="1504288"/>
    <lineage>
        <taxon>Viruses</taxon>
        <taxon>Duplodnaviria</taxon>
        <taxon>Heunggongvirae</taxon>
        <taxon>Peploviricota</taxon>
        <taxon>Herviviricetes</taxon>
        <taxon>Herpesvirales</taxon>
        <taxon>Orthoherpesviridae</taxon>
        <taxon>Gammaherpesvirinae</taxon>
        <taxon>Macavirus</taxon>
        <taxon>Macavirus bovinegamma6</taxon>
    </lineage>
</organism>
<dbReference type="RefSeq" id="YP_009041978.1">
    <property type="nucleotide sequence ID" value="NC_024303.1"/>
</dbReference>
<sequence>MPLHQQAMVNSLPLQPQQVLQAVSLQQPQVVQALPVPQQQVLQVSQNQQNAMILQQNQIQFLPQLQIQIPAQQPVQQQPVFTQQQQPVVKQEQKTLLDMSTNSVVVKSEQGSSCALNIKTEAISPVDVKPNLRIPDDFPFEEDTLSDPEYFSNVMGSKLKEGVDDGAESALSFLANIVTAETEKEAALLPPVLSSSNQAALDALQGPQSNCYLSNAGYQLPLAATVGVNTEQQAKSATISQVEESDTLWKEGPQQAFNWLY</sequence>
<protein>
    <submittedName>
        <fullName evidence="1">Bov1.b3</fullName>
    </submittedName>
</protein>
<evidence type="ECO:0000313" key="1">
    <source>
        <dbReference type="EMBL" id="AIB03154.1"/>
    </source>
</evidence>
<dbReference type="KEGG" id="vg:19620133"/>
<dbReference type="GeneID" id="19620133"/>
<name>A0A060D2W6_9GAMA</name>
<gene>
    <name evidence="1" type="primary">Bov1.b3</name>
    <name evidence="1" type="ORF">BoHV6Bov1.b3</name>
</gene>
<evidence type="ECO:0000313" key="2">
    <source>
        <dbReference type="Proteomes" id="UP000121539"/>
    </source>
</evidence>
<dbReference type="EMBL" id="KJ705001">
    <property type="protein sequence ID" value="AIB03154.1"/>
    <property type="molecule type" value="Genomic_DNA"/>
</dbReference>
<dbReference type="Proteomes" id="UP000121539">
    <property type="component" value="Segment"/>
</dbReference>
<accession>A0A060D2W6</accession>